<dbReference type="InterPro" id="IPR005135">
    <property type="entry name" value="Endo/exonuclease/phosphatase"/>
</dbReference>
<dbReference type="GO" id="GO:0003824">
    <property type="term" value="F:catalytic activity"/>
    <property type="evidence" value="ECO:0007669"/>
    <property type="project" value="InterPro"/>
</dbReference>
<dbReference type="Gene3D" id="3.60.10.10">
    <property type="entry name" value="Endonuclease/exonuclease/phosphatase"/>
    <property type="match status" value="1"/>
</dbReference>
<evidence type="ECO:0000313" key="4">
    <source>
        <dbReference type="Proteomes" id="UP000601435"/>
    </source>
</evidence>
<feature type="compositionally biased region" description="Low complexity" evidence="1">
    <location>
        <begin position="813"/>
        <end position="823"/>
    </location>
</feature>
<feature type="non-terminal residue" evidence="3">
    <location>
        <position position="1"/>
    </location>
</feature>
<feature type="compositionally biased region" description="Low complexity" evidence="1">
    <location>
        <begin position="1151"/>
        <end position="1167"/>
    </location>
</feature>
<comment type="caution">
    <text evidence="3">The sequence shown here is derived from an EMBL/GenBank/DDBJ whole genome shotgun (WGS) entry which is preliminary data.</text>
</comment>
<dbReference type="Gene3D" id="3.90.70.10">
    <property type="entry name" value="Cysteine proteinases"/>
    <property type="match status" value="1"/>
</dbReference>
<evidence type="ECO:0000256" key="1">
    <source>
        <dbReference type="SAM" id="MobiDB-lite"/>
    </source>
</evidence>
<keyword evidence="4" id="KW-1185">Reference proteome</keyword>
<feature type="region of interest" description="Disordered" evidence="1">
    <location>
        <begin position="811"/>
        <end position="862"/>
    </location>
</feature>
<dbReference type="OrthoDB" id="442959at2759"/>
<reference evidence="3" key="1">
    <citation type="submission" date="2021-02" db="EMBL/GenBank/DDBJ databases">
        <authorList>
            <person name="Dougan E. K."/>
            <person name="Rhodes N."/>
            <person name="Thang M."/>
            <person name="Chan C."/>
        </authorList>
    </citation>
    <scope>NUCLEOTIDE SEQUENCE</scope>
</reference>
<evidence type="ECO:0000259" key="2">
    <source>
        <dbReference type="Pfam" id="PF03372"/>
    </source>
</evidence>
<dbReference type="SUPFAM" id="SSF56219">
    <property type="entry name" value="DNase I-like"/>
    <property type="match status" value="1"/>
</dbReference>
<feature type="domain" description="Endonuclease/exonuclease/phosphatase" evidence="2">
    <location>
        <begin position="8"/>
        <end position="217"/>
    </location>
</feature>
<dbReference type="EMBL" id="CAJNJA010010078">
    <property type="protein sequence ID" value="CAE7253479.1"/>
    <property type="molecule type" value="Genomic_DNA"/>
</dbReference>
<protein>
    <recommendedName>
        <fullName evidence="2">Endonuclease/exonuclease/phosphatase domain-containing protein</fullName>
    </recommendedName>
</protein>
<feature type="compositionally biased region" description="Basic and acidic residues" evidence="1">
    <location>
        <begin position="1123"/>
        <end position="1150"/>
    </location>
</feature>
<gene>
    <name evidence="3" type="ORF">SNEC2469_LOCUS5389</name>
</gene>
<dbReference type="Pfam" id="PF03372">
    <property type="entry name" value="Exo_endo_phos"/>
    <property type="match status" value="1"/>
</dbReference>
<dbReference type="SUPFAM" id="SSF54001">
    <property type="entry name" value="Cysteine proteinases"/>
    <property type="match status" value="1"/>
</dbReference>
<organism evidence="3 4">
    <name type="scientific">Symbiodinium necroappetens</name>
    <dbReference type="NCBI Taxonomy" id="1628268"/>
    <lineage>
        <taxon>Eukaryota</taxon>
        <taxon>Sar</taxon>
        <taxon>Alveolata</taxon>
        <taxon>Dinophyceae</taxon>
        <taxon>Suessiales</taxon>
        <taxon>Symbiodiniaceae</taxon>
        <taxon>Symbiodinium</taxon>
    </lineage>
</organism>
<accession>A0A812M1B4</accession>
<dbReference type="Proteomes" id="UP000601435">
    <property type="component" value="Unassembled WGS sequence"/>
</dbReference>
<feature type="region of interest" description="Disordered" evidence="1">
    <location>
        <begin position="1123"/>
        <end position="1194"/>
    </location>
</feature>
<dbReference type="PANTHER" id="PTHR19446">
    <property type="entry name" value="REVERSE TRANSCRIPTASES"/>
    <property type="match status" value="1"/>
</dbReference>
<dbReference type="CDD" id="cd02257">
    <property type="entry name" value="Peptidase_C19"/>
    <property type="match status" value="1"/>
</dbReference>
<name>A0A812M1B4_9DINO</name>
<feature type="compositionally biased region" description="Polar residues" evidence="1">
    <location>
        <begin position="847"/>
        <end position="859"/>
    </location>
</feature>
<dbReference type="InterPro" id="IPR038765">
    <property type="entry name" value="Papain-like_cys_pep_sf"/>
</dbReference>
<dbReference type="InterPro" id="IPR036691">
    <property type="entry name" value="Endo/exonu/phosph_ase_sf"/>
</dbReference>
<evidence type="ECO:0000313" key="3">
    <source>
        <dbReference type="EMBL" id="CAE7253479.1"/>
    </source>
</evidence>
<proteinExistence type="predicted"/>
<sequence>LSDVLFTELQQWLQRTPNKDINIIILQETHWDFSGDWSTQEWHFCHTTSQRKGSGGILIGIRKVLANAQQIRWHEAEPGRILQVRCFLDKQQVDIVGVYQFAFLQKAGMSETILDQRRRLLAKIDKLLASLPVRSQLILGGDFNVTLTPMSRIAGYGLLQKELSEKEKADQDLLMRLLQRHKLSALNTWSKKGTAATYLHAKGRSQIDYVCARQAVSDGNAKTAKPVVTAMAGWRTTGHLPLVGSIPHRWTPWAKQHREGRAEPKAGPDLPQLGSWTSENRPCGVRELREAVSRAGGEAPERLVRPELAPVTDEIKGCWKLRRRLQNVQTLLGAGMVFVFRYFKLRIAYMRAHRHLKRALRARKRSRTLALLQQAETAASRHDMRGLFGVINLLCPRKGVQRIRLRDDEGHLMNGLEECKVLAAYARELFMASNSPRLPLLRIPEEILDIRKWHQAASKLKAEKAAPNATPPLRNWKQHSKLIVPILHAQAVHHLCSDEPQIPGEWTEVQLAWLAKPGKCPSKPSNLRTVGLMAGDTKMFMTVLKEAVQAEIMQGLWDIPQFAYRKMASTTDALLRGSLHCIQVRALAGQVNTDVTTRLLTGALPELQGGLMISLDLAKAFDCMPFGVMYESLREVNFDKSMAVLLLRGSAATGIKQRFVKWDRLPIHDKMDYLGATLSYGAMEMQTLQFRATKAWANYTKLRFYDVRILPLPSYCINYYKALQEEQKAPPRPPTGSRTLEAKDIAKYQTKCILCAQMVKVLAVRKLYSEGTLDLHLHSRRGPALKQHEKEKQYMKVERIGIKAMLCGHASKSAPSEATTTKPATPPTSDPSSELLVNMAQGDAPGASSSIGPGRSNGSAVAGTRSVRLHNPHNLCYMNAGILALVHALKDTDLPRGLRQLRDAAIDGQQGNGLNLATHFGLRALFRGWTLENRQKDAAEFTGFLLNKVGFGHMSWESRVMGRGVHQVMDAGTGMLYLDLPHGDGDLQELVSAWSYQAHTHAIVIETGCFIVQLGRFPHRGKSMIQVRFAQEVNVPVFTTGIDCEWVPYIVVAGLLHFGDSPNSGHYRAVLREQEDWWITDDGAAMTAELEVPMEQEEELRIWAAFKQAAPQTAESLALEVDRSAKFHKPEGKGDSKGPDAKMTDEKEAENNPGSSQGSRGRQSNGQGSKGYGQQGGYQRSRNQNSWGSGRWSNWKKDDEDEAIAMLKTLVGQLARLRLRHEDSINMWRAESSFVLFVRTGIPGSLVPSLFAAKTERQKLKEEQPEKVKRPMRNMLFSCLLKEMFDRLQLLRGDTERRGSMERLGWLKGEDFQRLRWDSKLKKNVKDEESSVISYEDVMTILQSMLTRCNTVEALLRFHPTRPITEQMQEGTVAFLLQFSLQNDNGLQLYADMNQLCHCGSTMVCGIEVKRERSSRSQLANQISRLLNSLEK</sequence>